<proteinExistence type="predicted"/>
<evidence type="ECO:0000256" key="1">
    <source>
        <dbReference type="ARBA" id="ARBA00004123"/>
    </source>
</evidence>
<evidence type="ECO:0000256" key="2">
    <source>
        <dbReference type="ARBA" id="ARBA00023015"/>
    </source>
</evidence>
<dbReference type="AlphaFoldDB" id="B9RVU2"/>
<keyword evidence="4" id="KW-0804">Transcription</keyword>
<dbReference type="PROSITE" id="PS51005">
    <property type="entry name" value="NAC"/>
    <property type="match status" value="1"/>
</dbReference>
<gene>
    <name evidence="7" type="ORF">RCOM_1172960</name>
</gene>
<keyword evidence="8" id="KW-1185">Reference proteome</keyword>
<evidence type="ECO:0000259" key="6">
    <source>
        <dbReference type="PROSITE" id="PS51005"/>
    </source>
</evidence>
<dbReference type="Pfam" id="PF02365">
    <property type="entry name" value="NAM"/>
    <property type="match status" value="1"/>
</dbReference>
<dbReference type="SUPFAM" id="SSF101941">
    <property type="entry name" value="NAC domain"/>
    <property type="match status" value="1"/>
</dbReference>
<evidence type="ECO:0000256" key="5">
    <source>
        <dbReference type="ARBA" id="ARBA00023242"/>
    </source>
</evidence>
<dbReference type="GO" id="GO:0005634">
    <property type="term" value="C:nucleus"/>
    <property type="evidence" value="ECO:0007669"/>
    <property type="project" value="UniProtKB-SubCell"/>
</dbReference>
<dbReference type="EMBL" id="EQ973822">
    <property type="protein sequence ID" value="EEF44379.1"/>
    <property type="molecule type" value="Genomic_DNA"/>
</dbReference>
<reference evidence="8" key="1">
    <citation type="journal article" date="2010" name="Nat. Biotechnol.">
        <title>Draft genome sequence of the oilseed species Ricinus communis.</title>
        <authorList>
            <person name="Chan A.P."/>
            <person name="Crabtree J."/>
            <person name="Zhao Q."/>
            <person name="Lorenzi H."/>
            <person name="Orvis J."/>
            <person name="Puiu D."/>
            <person name="Melake-Berhan A."/>
            <person name="Jones K.M."/>
            <person name="Redman J."/>
            <person name="Chen G."/>
            <person name="Cahoon E.B."/>
            <person name="Gedil M."/>
            <person name="Stanke M."/>
            <person name="Haas B.J."/>
            <person name="Wortman J.R."/>
            <person name="Fraser-Liggett C.M."/>
            <person name="Ravel J."/>
            <person name="Rabinowicz P.D."/>
        </authorList>
    </citation>
    <scope>NUCLEOTIDE SEQUENCE [LARGE SCALE GENOMIC DNA]</scope>
    <source>
        <strain evidence="8">cv. Hale</strain>
    </source>
</reference>
<sequence length="215" mass="24701">MRETQLSSSPGTNIPAGFRFYPTVAELVTCYLQGKNNGSLSSAEDRLPVKYCDFYGKDEPWEIWKKFGGDKLRNGETLFFFTTLKNVAPDGGSKISRRVGSSAGTWHGETSGNSSVIRCQGLTAYRKRFNYRNPLRLDQDHCWNMLEYSLDGGEHVLCQLKRSRKQSRKRKSQTVNDDFMEVLEREKHSRVGQQLLKGFQRHHKAVDNLFGRYGY</sequence>
<dbReference type="GO" id="GO:0003677">
    <property type="term" value="F:DNA binding"/>
    <property type="evidence" value="ECO:0007669"/>
    <property type="project" value="UniProtKB-KW"/>
</dbReference>
<dbReference type="InParanoid" id="B9RVU2"/>
<dbReference type="InterPro" id="IPR036093">
    <property type="entry name" value="NAC_dom_sf"/>
</dbReference>
<protein>
    <recommendedName>
        <fullName evidence="6">NAC domain-containing protein</fullName>
    </recommendedName>
</protein>
<evidence type="ECO:0000313" key="7">
    <source>
        <dbReference type="EMBL" id="EEF44379.1"/>
    </source>
</evidence>
<dbReference type="Gene3D" id="2.170.150.80">
    <property type="entry name" value="NAC domain"/>
    <property type="match status" value="1"/>
</dbReference>
<feature type="domain" description="NAC" evidence="6">
    <location>
        <begin position="14"/>
        <end position="181"/>
    </location>
</feature>
<keyword evidence="3" id="KW-0238">DNA-binding</keyword>
<dbReference type="PANTHER" id="PTHR31989">
    <property type="entry name" value="NAC DOMAIN-CONTAINING PROTEIN 82-RELATED"/>
    <property type="match status" value="1"/>
</dbReference>
<name>B9RVU2_RICCO</name>
<accession>B9RVU2</accession>
<keyword evidence="2" id="KW-0805">Transcription regulation</keyword>
<evidence type="ECO:0000313" key="8">
    <source>
        <dbReference type="Proteomes" id="UP000008311"/>
    </source>
</evidence>
<dbReference type="STRING" id="3988.B9RVU2"/>
<dbReference type="InterPro" id="IPR003441">
    <property type="entry name" value="NAC-dom"/>
</dbReference>
<organism evidence="7 8">
    <name type="scientific">Ricinus communis</name>
    <name type="common">Castor bean</name>
    <dbReference type="NCBI Taxonomy" id="3988"/>
    <lineage>
        <taxon>Eukaryota</taxon>
        <taxon>Viridiplantae</taxon>
        <taxon>Streptophyta</taxon>
        <taxon>Embryophyta</taxon>
        <taxon>Tracheophyta</taxon>
        <taxon>Spermatophyta</taxon>
        <taxon>Magnoliopsida</taxon>
        <taxon>eudicotyledons</taxon>
        <taxon>Gunneridae</taxon>
        <taxon>Pentapetalae</taxon>
        <taxon>rosids</taxon>
        <taxon>fabids</taxon>
        <taxon>Malpighiales</taxon>
        <taxon>Euphorbiaceae</taxon>
        <taxon>Acalyphoideae</taxon>
        <taxon>Acalypheae</taxon>
        <taxon>Ricinus</taxon>
    </lineage>
</organism>
<keyword evidence="5" id="KW-0539">Nucleus</keyword>
<evidence type="ECO:0000256" key="4">
    <source>
        <dbReference type="ARBA" id="ARBA00023163"/>
    </source>
</evidence>
<comment type="subcellular location">
    <subcellularLocation>
        <location evidence="1">Nucleus</location>
    </subcellularLocation>
</comment>
<evidence type="ECO:0000256" key="3">
    <source>
        <dbReference type="ARBA" id="ARBA00023125"/>
    </source>
</evidence>
<dbReference type="GO" id="GO:0006355">
    <property type="term" value="P:regulation of DNA-templated transcription"/>
    <property type="evidence" value="ECO:0007669"/>
    <property type="project" value="InterPro"/>
</dbReference>
<dbReference type="Proteomes" id="UP000008311">
    <property type="component" value="Unassembled WGS sequence"/>
</dbReference>